<sequence length="88" mass="9224">MPLLLNAYYEPLFPGDVNASTPEFLASGPNNADTQLALLPSASAELADSDHFYSLELATQASVDLLSVVAGSFRDSIDFGLGNMLGTS</sequence>
<dbReference type="EMBL" id="JANPWB010000015">
    <property type="protein sequence ID" value="KAJ1092305.1"/>
    <property type="molecule type" value="Genomic_DNA"/>
</dbReference>
<evidence type="ECO:0000313" key="2">
    <source>
        <dbReference type="Proteomes" id="UP001066276"/>
    </source>
</evidence>
<protein>
    <submittedName>
        <fullName evidence="1">Uncharacterized protein</fullName>
    </submittedName>
</protein>
<name>A0AAV7LP13_PLEWA</name>
<reference evidence="1" key="1">
    <citation type="journal article" date="2022" name="bioRxiv">
        <title>Sequencing and chromosome-scale assembly of the giantPleurodeles waltlgenome.</title>
        <authorList>
            <person name="Brown T."/>
            <person name="Elewa A."/>
            <person name="Iarovenko S."/>
            <person name="Subramanian E."/>
            <person name="Araus A.J."/>
            <person name="Petzold A."/>
            <person name="Susuki M."/>
            <person name="Suzuki K.-i.T."/>
            <person name="Hayashi T."/>
            <person name="Toyoda A."/>
            <person name="Oliveira C."/>
            <person name="Osipova E."/>
            <person name="Leigh N.D."/>
            <person name="Simon A."/>
            <person name="Yun M.H."/>
        </authorList>
    </citation>
    <scope>NUCLEOTIDE SEQUENCE</scope>
    <source>
        <strain evidence="1">20211129_DDA</strain>
        <tissue evidence="1">Liver</tissue>
    </source>
</reference>
<gene>
    <name evidence="1" type="ORF">NDU88_005416</name>
</gene>
<dbReference type="AlphaFoldDB" id="A0AAV7LP13"/>
<proteinExistence type="predicted"/>
<comment type="caution">
    <text evidence="1">The sequence shown here is derived from an EMBL/GenBank/DDBJ whole genome shotgun (WGS) entry which is preliminary data.</text>
</comment>
<accession>A0AAV7LP13</accession>
<evidence type="ECO:0000313" key="1">
    <source>
        <dbReference type="EMBL" id="KAJ1092305.1"/>
    </source>
</evidence>
<keyword evidence="2" id="KW-1185">Reference proteome</keyword>
<organism evidence="1 2">
    <name type="scientific">Pleurodeles waltl</name>
    <name type="common">Iberian ribbed newt</name>
    <dbReference type="NCBI Taxonomy" id="8319"/>
    <lineage>
        <taxon>Eukaryota</taxon>
        <taxon>Metazoa</taxon>
        <taxon>Chordata</taxon>
        <taxon>Craniata</taxon>
        <taxon>Vertebrata</taxon>
        <taxon>Euteleostomi</taxon>
        <taxon>Amphibia</taxon>
        <taxon>Batrachia</taxon>
        <taxon>Caudata</taxon>
        <taxon>Salamandroidea</taxon>
        <taxon>Salamandridae</taxon>
        <taxon>Pleurodelinae</taxon>
        <taxon>Pleurodeles</taxon>
    </lineage>
</organism>
<dbReference type="Proteomes" id="UP001066276">
    <property type="component" value="Chromosome 11"/>
</dbReference>